<evidence type="ECO:0000256" key="3">
    <source>
        <dbReference type="ARBA" id="ARBA00022989"/>
    </source>
</evidence>
<dbReference type="InterPro" id="IPR036259">
    <property type="entry name" value="MFS_trans_sf"/>
</dbReference>
<dbReference type="Pfam" id="PF00083">
    <property type="entry name" value="Sugar_tr"/>
    <property type="match status" value="1"/>
</dbReference>
<accession>A0ABR3H8J5</accession>
<keyword evidence="2 7" id="KW-0812">Transmembrane</keyword>
<comment type="similarity">
    <text evidence="6">Belongs to the major facilitator superfamily. Sugar transporter (TC 2.A.1.1) family.</text>
</comment>
<evidence type="ECO:0000256" key="6">
    <source>
        <dbReference type="RuleBase" id="RU003346"/>
    </source>
</evidence>
<dbReference type="InterPro" id="IPR003663">
    <property type="entry name" value="Sugar/inositol_transpt"/>
</dbReference>
<dbReference type="PANTHER" id="PTHR48021">
    <property type="match status" value="1"/>
</dbReference>
<dbReference type="PRINTS" id="PR00171">
    <property type="entry name" value="SUGRTRNSPORT"/>
</dbReference>
<evidence type="ECO:0000313" key="9">
    <source>
        <dbReference type="EMBL" id="KAL0861125.1"/>
    </source>
</evidence>
<organism evidence="9 10">
    <name type="scientific">Loxostege sticticalis</name>
    <name type="common">Beet webworm moth</name>
    <dbReference type="NCBI Taxonomy" id="481309"/>
    <lineage>
        <taxon>Eukaryota</taxon>
        <taxon>Metazoa</taxon>
        <taxon>Ecdysozoa</taxon>
        <taxon>Arthropoda</taxon>
        <taxon>Hexapoda</taxon>
        <taxon>Insecta</taxon>
        <taxon>Pterygota</taxon>
        <taxon>Neoptera</taxon>
        <taxon>Endopterygota</taxon>
        <taxon>Lepidoptera</taxon>
        <taxon>Glossata</taxon>
        <taxon>Ditrysia</taxon>
        <taxon>Pyraloidea</taxon>
        <taxon>Crambidae</taxon>
        <taxon>Pyraustinae</taxon>
        <taxon>Loxostege</taxon>
    </lineage>
</organism>
<evidence type="ECO:0000256" key="5">
    <source>
        <dbReference type="ARBA" id="ARBA00023180"/>
    </source>
</evidence>
<comment type="caution">
    <text evidence="9">The sequence shown here is derived from an EMBL/GenBank/DDBJ whole genome shotgun (WGS) entry which is preliminary data.</text>
</comment>
<dbReference type="InterPro" id="IPR005828">
    <property type="entry name" value="MFS_sugar_transport-like"/>
</dbReference>
<gene>
    <name evidence="9" type="ORF">ABMA27_009623</name>
</gene>
<feature type="transmembrane region" description="Helical" evidence="7">
    <location>
        <begin position="289"/>
        <end position="312"/>
    </location>
</feature>
<keyword evidence="10" id="KW-1185">Reference proteome</keyword>
<keyword evidence="6" id="KW-0813">Transport</keyword>
<protein>
    <recommendedName>
        <fullName evidence="8">Major facilitator superfamily (MFS) profile domain-containing protein</fullName>
    </recommendedName>
</protein>
<evidence type="ECO:0000256" key="7">
    <source>
        <dbReference type="SAM" id="Phobius"/>
    </source>
</evidence>
<feature type="transmembrane region" description="Helical" evidence="7">
    <location>
        <begin position="57"/>
        <end position="81"/>
    </location>
</feature>
<dbReference type="NCBIfam" id="TIGR00879">
    <property type="entry name" value="SP"/>
    <property type="match status" value="1"/>
</dbReference>
<keyword evidence="3 7" id="KW-1133">Transmembrane helix</keyword>
<feature type="transmembrane region" description="Helical" evidence="7">
    <location>
        <begin position="324"/>
        <end position="349"/>
    </location>
</feature>
<evidence type="ECO:0000256" key="4">
    <source>
        <dbReference type="ARBA" id="ARBA00023136"/>
    </source>
</evidence>
<dbReference type="InterPro" id="IPR020846">
    <property type="entry name" value="MFS_dom"/>
</dbReference>
<dbReference type="Gene3D" id="1.20.1250.20">
    <property type="entry name" value="MFS general substrate transporter like domains"/>
    <property type="match status" value="1"/>
</dbReference>
<evidence type="ECO:0000256" key="2">
    <source>
        <dbReference type="ARBA" id="ARBA00022692"/>
    </source>
</evidence>
<dbReference type="PANTHER" id="PTHR48021:SF47">
    <property type="entry name" value="GH17672P"/>
    <property type="match status" value="1"/>
</dbReference>
<dbReference type="PROSITE" id="PS50850">
    <property type="entry name" value="MFS"/>
    <property type="match status" value="1"/>
</dbReference>
<evidence type="ECO:0000256" key="1">
    <source>
        <dbReference type="ARBA" id="ARBA00004141"/>
    </source>
</evidence>
<dbReference type="EMBL" id="JBEUOH010000024">
    <property type="protein sequence ID" value="KAL0861125.1"/>
    <property type="molecule type" value="Genomic_DNA"/>
</dbReference>
<dbReference type="SUPFAM" id="SSF103473">
    <property type="entry name" value="MFS general substrate transporter"/>
    <property type="match status" value="1"/>
</dbReference>
<proteinExistence type="inferred from homology"/>
<feature type="transmembrane region" description="Helical" evidence="7">
    <location>
        <begin position="361"/>
        <end position="381"/>
    </location>
</feature>
<feature type="transmembrane region" description="Helical" evidence="7">
    <location>
        <begin position="112"/>
        <end position="132"/>
    </location>
</feature>
<dbReference type="InterPro" id="IPR050549">
    <property type="entry name" value="MFS_Trehalose_Transporter"/>
</dbReference>
<feature type="transmembrane region" description="Helical" evidence="7">
    <location>
        <begin position="138"/>
        <end position="161"/>
    </location>
</feature>
<feature type="transmembrane region" description="Helical" evidence="7">
    <location>
        <begin position="260"/>
        <end position="282"/>
    </location>
</feature>
<evidence type="ECO:0000259" key="8">
    <source>
        <dbReference type="PROSITE" id="PS50850"/>
    </source>
</evidence>
<evidence type="ECO:0000313" key="10">
    <source>
        <dbReference type="Proteomes" id="UP001549920"/>
    </source>
</evidence>
<feature type="transmembrane region" description="Helical" evidence="7">
    <location>
        <begin position="387"/>
        <end position="411"/>
    </location>
</feature>
<sequence length="445" mass="48751">MGWTSPVNVILNDEDQSPLPAPVTTAQGSWIGSLLTFGLIFGPFIGGFAQATIGRRWGLLAAAILFFIGSLFITFATSVAFIYAGRVFWGTASGMVFVILPMYCAEIATVEARGAIGSFLQTFITFGFLLVYTSGPFIGYSGIAYVSLGFAVIFFVGMFLMPETPTYYFIQNDPKSAAKSLAKIRGKPIESLQKELDLISAAVDDSKDRKGTIADIFRRKNFKAFFIGSALVFFQQFTGITIVVFYMTDIFRVAGSNLEPAYATIIVGAVQFLAALMTPFVADRLGRRIIVMVSSGGCAIGLGLLGLYFFLADIDSPIIESINFLPLVSLMLFLVMFRWGMGALPWAIIGEMTPIEVKDSVAPLATAFCWTCSFLITRYYSVVAASAGHFVVFWIFAVCSFGSFCFGLFYLPETKDKTFNEIQDMLSGSDLTKREAERTERAQRA</sequence>
<keyword evidence="5" id="KW-0325">Glycoprotein</keyword>
<reference evidence="9 10" key="1">
    <citation type="submission" date="2024-06" db="EMBL/GenBank/DDBJ databases">
        <title>A chromosome-level genome assembly of beet webworm, Loxostege sticticalis.</title>
        <authorList>
            <person name="Zhang Y."/>
        </authorList>
    </citation>
    <scope>NUCLEOTIDE SEQUENCE [LARGE SCALE GENOMIC DNA]</scope>
    <source>
        <strain evidence="9">AQ026</strain>
        <tissue evidence="9">Whole body</tissue>
    </source>
</reference>
<dbReference type="Proteomes" id="UP001549920">
    <property type="component" value="Unassembled WGS sequence"/>
</dbReference>
<name>A0ABR3H8J5_LOXSC</name>
<feature type="transmembrane region" description="Helical" evidence="7">
    <location>
        <begin position="27"/>
        <end position="45"/>
    </location>
</feature>
<comment type="subcellular location">
    <subcellularLocation>
        <location evidence="1">Membrane</location>
        <topology evidence="1">Multi-pass membrane protein</topology>
    </subcellularLocation>
</comment>
<feature type="domain" description="Major facilitator superfamily (MFS) profile" evidence="8">
    <location>
        <begin position="1"/>
        <end position="415"/>
    </location>
</feature>
<keyword evidence="4 7" id="KW-0472">Membrane</keyword>
<feature type="transmembrane region" description="Helical" evidence="7">
    <location>
        <begin position="224"/>
        <end position="248"/>
    </location>
</feature>
<feature type="transmembrane region" description="Helical" evidence="7">
    <location>
        <begin position="87"/>
        <end position="105"/>
    </location>
</feature>